<dbReference type="Proteomes" id="UP001145021">
    <property type="component" value="Unassembled WGS sequence"/>
</dbReference>
<dbReference type="Gene3D" id="3.80.10.10">
    <property type="entry name" value="Ribonuclease Inhibitor"/>
    <property type="match status" value="1"/>
</dbReference>
<name>A0A9W7XN14_9FUNG</name>
<evidence type="ECO:0000256" key="1">
    <source>
        <dbReference type="SAM" id="MobiDB-lite"/>
    </source>
</evidence>
<protein>
    <submittedName>
        <fullName evidence="2">Uncharacterized protein</fullName>
    </submittedName>
</protein>
<evidence type="ECO:0000313" key="2">
    <source>
        <dbReference type="EMBL" id="KAJ1646010.1"/>
    </source>
</evidence>
<evidence type="ECO:0000313" key="3">
    <source>
        <dbReference type="Proteomes" id="UP001145021"/>
    </source>
</evidence>
<proteinExistence type="predicted"/>
<accession>A0A9W7XN14</accession>
<organism evidence="2 3">
    <name type="scientific">Coemansia asiatica</name>
    <dbReference type="NCBI Taxonomy" id="1052880"/>
    <lineage>
        <taxon>Eukaryota</taxon>
        <taxon>Fungi</taxon>
        <taxon>Fungi incertae sedis</taxon>
        <taxon>Zoopagomycota</taxon>
        <taxon>Kickxellomycotina</taxon>
        <taxon>Kickxellomycetes</taxon>
        <taxon>Kickxellales</taxon>
        <taxon>Kickxellaceae</taxon>
        <taxon>Coemansia</taxon>
    </lineage>
</organism>
<dbReference type="EMBL" id="JANBOH010000079">
    <property type="protein sequence ID" value="KAJ1646010.1"/>
    <property type="molecule type" value="Genomic_DNA"/>
</dbReference>
<sequence>MVSLATRLKRSSVRGLTLNLGPEAVPTVDSTQSPSPSPSPLSATPYTLYSPKSTFSSSTTSTLHSSTYSSGSILPKRASLSSSILSPLSAGPQKEPSKSEEGLWRGSPVFDASYWHAKGGIDLVREMHAQLYDTAEALVISCISSSEHDWLWNCLALGWPAVHAIEIECDICNVESDSVAQRWLRIVQDKALFPLAHIYRLTTRWAGCTEVFEHPLAESFGEDFFERFALLDHIPLLHLQSTSSERRFLIYRLLFLVGVTFDMSAMGRTSAGSLAMYMYIVYLFKTDIFAPAFIEFIDARPQNMQRILDTINENAHQLPYSQMRVGTSSTALQSTLRVLRLDMRSMVDGRHTIPFCAAHFPMLESLVVAHSPDFSSGRDTPTNLGVLFSLLWPNLVELQLPFISDQLSSILREKCPALQYLHVSPEPRYERWTAYSQGFSPSGLCKLACQWQTLRQLVVRFAFCHALGTEQAQNNQPAPPLSRSSFSSSRIGTFTGKAGASIGATLSLDKHSSSAPKMQLPGIQPSESFTIRPRNTSLRVLRMPYLQIPFPMALKMLTETPQLRIFEFASLIRDTEQQSSGLKSTLRRRISAAVDPLFSTCFAESEVVYRLQEMKHPLSNMILHEACTTRYISTSWIQIVNTFESLESVVFVATKNEDVAIASRVKQFCFGNNAKFAVEISDQTRRYQTCANFANSWEKTGKMVWKD</sequence>
<comment type="caution">
    <text evidence="2">The sequence shown here is derived from an EMBL/GenBank/DDBJ whole genome shotgun (WGS) entry which is preliminary data.</text>
</comment>
<keyword evidence="3" id="KW-1185">Reference proteome</keyword>
<reference evidence="2" key="1">
    <citation type="submission" date="2022-07" db="EMBL/GenBank/DDBJ databases">
        <title>Phylogenomic reconstructions and comparative analyses of Kickxellomycotina fungi.</title>
        <authorList>
            <person name="Reynolds N.K."/>
            <person name="Stajich J.E."/>
            <person name="Barry K."/>
            <person name="Grigoriev I.V."/>
            <person name="Crous P."/>
            <person name="Smith M.E."/>
        </authorList>
    </citation>
    <scope>NUCLEOTIDE SEQUENCE</scope>
    <source>
        <strain evidence="2">NBRC 105413</strain>
    </source>
</reference>
<dbReference type="InterPro" id="IPR032675">
    <property type="entry name" value="LRR_dom_sf"/>
</dbReference>
<feature type="compositionally biased region" description="Low complexity" evidence="1">
    <location>
        <begin position="26"/>
        <end position="44"/>
    </location>
</feature>
<feature type="region of interest" description="Disordered" evidence="1">
    <location>
        <begin position="22"/>
        <end position="44"/>
    </location>
</feature>
<gene>
    <name evidence="2" type="ORF">LPJ64_002474</name>
</gene>
<dbReference type="AlphaFoldDB" id="A0A9W7XN14"/>